<dbReference type="PROSITE" id="PS51257">
    <property type="entry name" value="PROKAR_LIPOPROTEIN"/>
    <property type="match status" value="1"/>
</dbReference>
<dbReference type="RefSeq" id="WP_394384096.1">
    <property type="nucleotide sequence ID" value="NZ_JBIGIB010000002.1"/>
</dbReference>
<comment type="similarity">
    <text evidence="1">Belongs to the outer membrane factor (OMF) (TC 1.B.17) family.</text>
</comment>
<organism evidence="4 5">
    <name type="scientific">Pelomonas baiyunensis</name>
    <dbReference type="NCBI Taxonomy" id="3299026"/>
    <lineage>
        <taxon>Bacteria</taxon>
        <taxon>Pseudomonadati</taxon>
        <taxon>Pseudomonadota</taxon>
        <taxon>Betaproteobacteria</taxon>
        <taxon>Burkholderiales</taxon>
        <taxon>Sphaerotilaceae</taxon>
        <taxon>Roseateles</taxon>
    </lineage>
</organism>
<dbReference type="Proteomes" id="UP001606303">
    <property type="component" value="Unassembled WGS sequence"/>
</dbReference>
<gene>
    <name evidence="4" type="ORF">ACG01O_10255</name>
</gene>
<evidence type="ECO:0000256" key="3">
    <source>
        <dbReference type="SAM" id="SignalP"/>
    </source>
</evidence>
<dbReference type="Gene3D" id="2.20.200.10">
    <property type="entry name" value="Outer membrane efflux proteins (OEP)"/>
    <property type="match status" value="1"/>
</dbReference>
<dbReference type="PANTHER" id="PTHR30203">
    <property type="entry name" value="OUTER MEMBRANE CATION EFFLUX PROTEIN"/>
    <property type="match status" value="1"/>
</dbReference>
<feature type="coiled-coil region" evidence="2">
    <location>
        <begin position="385"/>
        <end position="419"/>
    </location>
</feature>
<evidence type="ECO:0000313" key="4">
    <source>
        <dbReference type="EMBL" id="MFG6466987.1"/>
    </source>
</evidence>
<reference evidence="4 5" key="1">
    <citation type="submission" date="2024-08" db="EMBL/GenBank/DDBJ databases">
        <authorList>
            <person name="Lu H."/>
        </authorList>
    </citation>
    <scope>NUCLEOTIDE SEQUENCE [LARGE SCALE GENOMIC DNA]</scope>
    <source>
        <strain evidence="4 5">BYS87W</strain>
    </source>
</reference>
<evidence type="ECO:0000256" key="2">
    <source>
        <dbReference type="SAM" id="Coils"/>
    </source>
</evidence>
<proteinExistence type="inferred from homology"/>
<protein>
    <submittedName>
        <fullName evidence="4">TolC family protein</fullName>
    </submittedName>
</protein>
<dbReference type="EMBL" id="JBIGIB010000002">
    <property type="protein sequence ID" value="MFG6466987.1"/>
    <property type="molecule type" value="Genomic_DNA"/>
</dbReference>
<dbReference type="Gene3D" id="1.20.1600.10">
    <property type="entry name" value="Outer membrane efflux proteins (OEP)"/>
    <property type="match status" value="1"/>
</dbReference>
<keyword evidence="2" id="KW-0175">Coiled coil</keyword>
<evidence type="ECO:0000256" key="1">
    <source>
        <dbReference type="ARBA" id="ARBA00007613"/>
    </source>
</evidence>
<dbReference type="InterPro" id="IPR003423">
    <property type="entry name" value="OMP_efflux"/>
</dbReference>
<comment type="caution">
    <text evidence="4">The sequence shown here is derived from an EMBL/GenBank/DDBJ whole genome shotgun (WGS) entry which is preliminary data.</text>
</comment>
<sequence>MKTLSFPQRTGLARVPRAALAVAALALAGCAQNQPVATASSAAALPDAWASPSGPQALDWAGLLDPQLAALQARAMAANRDIQLAAQRWKQAQLLVAQSQQRWTPSASLSANASRPVQTQSTTRNVDVGGITVPVTTSTGWSRSYGASLGVGYEIDLWDRLALGTAAQQAQADAARADITAARLAIRNEVAQTYWTLAALQAQQPLAKAQRDLTQEMLGLTRQRVREGKLLPVELDRMAVSLQAAESRLADLAADTQLQRQVLALLLDEALTLPAPAATLPSGEPPRWRLAAPADVLAQRPDVQRARLAVDAALARLRVSEAERYPRLSFSAGLSTGGTTVSDWLAQPLASLAGNLVVPLIDWQRLALQRDGARNELDTAALSLRDTLQKALADIETQRIEAERAAQQLQANVGRLREATENERLAALRLEVGSISRLDWLQTRSALLDAQQTALRLRLAQWVRQATLFKALGAS</sequence>
<name>A0ABW7GYE8_9BURK</name>
<dbReference type="InterPro" id="IPR010131">
    <property type="entry name" value="MdtP/NodT-like"/>
</dbReference>
<keyword evidence="5" id="KW-1185">Reference proteome</keyword>
<dbReference type="SUPFAM" id="SSF56954">
    <property type="entry name" value="Outer membrane efflux proteins (OEP)"/>
    <property type="match status" value="1"/>
</dbReference>
<keyword evidence="3" id="KW-0732">Signal</keyword>
<dbReference type="Pfam" id="PF02321">
    <property type="entry name" value="OEP"/>
    <property type="match status" value="2"/>
</dbReference>
<feature type="signal peptide" evidence="3">
    <location>
        <begin position="1"/>
        <end position="33"/>
    </location>
</feature>
<evidence type="ECO:0000313" key="5">
    <source>
        <dbReference type="Proteomes" id="UP001606303"/>
    </source>
</evidence>
<feature type="chain" id="PRO_5047503424" evidence="3">
    <location>
        <begin position="34"/>
        <end position="475"/>
    </location>
</feature>
<accession>A0ABW7GYE8</accession>